<proteinExistence type="predicted"/>
<reference evidence="2 3" key="1">
    <citation type="submission" date="2019-06" db="EMBL/GenBank/DDBJ databases">
        <title>Whole genome shotgun sequence of Cellulomonas gelida NBRC 3748.</title>
        <authorList>
            <person name="Hosoyama A."/>
            <person name="Uohara A."/>
            <person name="Ohji S."/>
            <person name="Ichikawa N."/>
        </authorList>
    </citation>
    <scope>NUCLEOTIDE SEQUENCE [LARGE SCALE GENOMIC DNA]</scope>
    <source>
        <strain evidence="2 3">NBRC 3748</strain>
    </source>
</reference>
<keyword evidence="3" id="KW-1185">Reference proteome</keyword>
<organism evidence="2 3">
    <name type="scientific">Cellulomonas gelida</name>
    <dbReference type="NCBI Taxonomy" id="1712"/>
    <lineage>
        <taxon>Bacteria</taxon>
        <taxon>Bacillati</taxon>
        <taxon>Actinomycetota</taxon>
        <taxon>Actinomycetes</taxon>
        <taxon>Micrococcales</taxon>
        <taxon>Cellulomonadaceae</taxon>
        <taxon>Cellulomonas</taxon>
    </lineage>
</organism>
<keyword evidence="1" id="KW-0472">Membrane</keyword>
<keyword evidence="1" id="KW-1133">Transmembrane helix</keyword>
<evidence type="ECO:0000256" key="1">
    <source>
        <dbReference type="SAM" id="Phobius"/>
    </source>
</evidence>
<evidence type="ECO:0000313" key="3">
    <source>
        <dbReference type="Proteomes" id="UP000320461"/>
    </source>
</evidence>
<accession>A0A4Y3KPJ7</accession>
<keyword evidence="1" id="KW-0812">Transmembrane</keyword>
<sequence length="200" mass="19999">MTTTTTHARLETTERDERKRKRAAIIKFSLAGAAVLGIGAAATSAGWTDDAWFGAGASAVDPDDAIDLRGAFVADGTPADGDFITADDAPGTGDDVVVIPAEVFADLTAGDSITVPVWIKNMGTSDLVIAPPTLETEGDLFEAGGATVTLGSAPTSLASGSAATSVDVTIALPDSADADVFGGAEGDVVIGFQGSIANRA</sequence>
<dbReference type="OrthoDB" id="4828394at2"/>
<dbReference type="Proteomes" id="UP000320461">
    <property type="component" value="Unassembled WGS sequence"/>
</dbReference>
<dbReference type="AlphaFoldDB" id="A0A4Y3KPJ7"/>
<evidence type="ECO:0008006" key="4">
    <source>
        <dbReference type="Google" id="ProtNLM"/>
    </source>
</evidence>
<protein>
    <recommendedName>
        <fullName evidence="4">SipW-cognate class signal peptide</fullName>
    </recommendedName>
</protein>
<name>A0A4Y3KPJ7_9CELL</name>
<evidence type="ECO:0000313" key="2">
    <source>
        <dbReference type="EMBL" id="GEA85586.1"/>
    </source>
</evidence>
<dbReference type="RefSeq" id="WP_141371476.1">
    <property type="nucleotide sequence ID" value="NZ_BJLQ01000040.1"/>
</dbReference>
<dbReference type="EMBL" id="BJLQ01000040">
    <property type="protein sequence ID" value="GEA85586.1"/>
    <property type="molecule type" value="Genomic_DNA"/>
</dbReference>
<gene>
    <name evidence="2" type="ORF">CGE01nite_28370</name>
</gene>
<comment type="caution">
    <text evidence="2">The sequence shown here is derived from an EMBL/GenBank/DDBJ whole genome shotgun (WGS) entry which is preliminary data.</text>
</comment>
<feature type="transmembrane region" description="Helical" evidence="1">
    <location>
        <begin position="25"/>
        <end position="47"/>
    </location>
</feature>